<dbReference type="EMBL" id="LXQA011103945">
    <property type="protein sequence ID" value="MCI84981.1"/>
    <property type="molecule type" value="Genomic_DNA"/>
</dbReference>
<name>A0A392VDD8_9FABA</name>
<feature type="non-terminal residue" evidence="1">
    <location>
        <position position="1"/>
    </location>
</feature>
<dbReference type="Proteomes" id="UP000265520">
    <property type="component" value="Unassembled WGS sequence"/>
</dbReference>
<dbReference type="AlphaFoldDB" id="A0A392VDD8"/>
<proteinExistence type="predicted"/>
<comment type="caution">
    <text evidence="1">The sequence shown here is derived from an EMBL/GenBank/DDBJ whole genome shotgun (WGS) entry which is preliminary data.</text>
</comment>
<accession>A0A392VDD8</accession>
<evidence type="ECO:0000313" key="2">
    <source>
        <dbReference type="Proteomes" id="UP000265520"/>
    </source>
</evidence>
<organism evidence="1 2">
    <name type="scientific">Trifolium medium</name>
    <dbReference type="NCBI Taxonomy" id="97028"/>
    <lineage>
        <taxon>Eukaryota</taxon>
        <taxon>Viridiplantae</taxon>
        <taxon>Streptophyta</taxon>
        <taxon>Embryophyta</taxon>
        <taxon>Tracheophyta</taxon>
        <taxon>Spermatophyta</taxon>
        <taxon>Magnoliopsida</taxon>
        <taxon>eudicotyledons</taxon>
        <taxon>Gunneridae</taxon>
        <taxon>Pentapetalae</taxon>
        <taxon>rosids</taxon>
        <taxon>fabids</taxon>
        <taxon>Fabales</taxon>
        <taxon>Fabaceae</taxon>
        <taxon>Papilionoideae</taxon>
        <taxon>50 kb inversion clade</taxon>
        <taxon>NPAAA clade</taxon>
        <taxon>Hologalegina</taxon>
        <taxon>IRL clade</taxon>
        <taxon>Trifolieae</taxon>
        <taxon>Trifolium</taxon>
    </lineage>
</organism>
<protein>
    <submittedName>
        <fullName evidence="1">Uncharacterized protein</fullName>
    </submittedName>
</protein>
<sequence length="39" mass="4495">TIEFAVGAGRVYYFFDTPELVLKVLISPKQKTLKDQEHL</sequence>
<evidence type="ECO:0000313" key="1">
    <source>
        <dbReference type="EMBL" id="MCI84981.1"/>
    </source>
</evidence>
<keyword evidence="2" id="KW-1185">Reference proteome</keyword>
<reference evidence="1 2" key="1">
    <citation type="journal article" date="2018" name="Front. Plant Sci.">
        <title>Red Clover (Trifolium pratense) and Zigzag Clover (T. medium) - A Picture of Genomic Similarities and Differences.</title>
        <authorList>
            <person name="Dluhosova J."/>
            <person name="Istvanek J."/>
            <person name="Nedelnik J."/>
            <person name="Repkova J."/>
        </authorList>
    </citation>
    <scope>NUCLEOTIDE SEQUENCE [LARGE SCALE GENOMIC DNA]</scope>
    <source>
        <strain evidence="2">cv. 10/8</strain>
        <tissue evidence="1">Leaf</tissue>
    </source>
</reference>